<dbReference type="InterPro" id="IPR013783">
    <property type="entry name" value="Ig-like_fold"/>
</dbReference>
<feature type="transmembrane region" description="Helical" evidence="5">
    <location>
        <begin position="2303"/>
        <end position="2320"/>
    </location>
</feature>
<feature type="compositionally biased region" description="Low complexity" evidence="4">
    <location>
        <begin position="2846"/>
        <end position="2863"/>
    </location>
</feature>
<feature type="transmembrane region" description="Helical" evidence="5">
    <location>
        <begin position="2433"/>
        <end position="2458"/>
    </location>
</feature>
<name>A0A5A8DCM3_CAFRO</name>
<accession>A0A5A8DCM3</accession>
<keyword evidence="5" id="KW-0472">Membrane</keyword>
<feature type="domain" description="Cadherin" evidence="6">
    <location>
        <begin position="352"/>
        <end position="475"/>
    </location>
</feature>
<evidence type="ECO:0000256" key="2">
    <source>
        <dbReference type="ARBA" id="ARBA00022989"/>
    </source>
</evidence>
<dbReference type="Gene3D" id="2.60.40.60">
    <property type="entry name" value="Cadherins"/>
    <property type="match status" value="6"/>
</dbReference>
<dbReference type="InterPro" id="IPR014756">
    <property type="entry name" value="Ig_E-set"/>
</dbReference>
<feature type="domain" description="Cadherin" evidence="6">
    <location>
        <begin position="608"/>
        <end position="723"/>
    </location>
</feature>
<gene>
    <name evidence="7" type="ORF">FNF28_04393</name>
</gene>
<evidence type="ECO:0000313" key="8">
    <source>
        <dbReference type="Proteomes" id="UP000324907"/>
    </source>
</evidence>
<feature type="compositionally biased region" description="Low complexity" evidence="4">
    <location>
        <begin position="26"/>
        <end position="41"/>
    </location>
</feature>
<feature type="transmembrane region" description="Helical" evidence="5">
    <location>
        <begin position="2277"/>
        <end position="2296"/>
    </location>
</feature>
<feature type="transmembrane region" description="Helical" evidence="5">
    <location>
        <begin position="2532"/>
        <end position="2549"/>
    </location>
</feature>
<comment type="caution">
    <text evidence="7">The sequence shown here is derived from an EMBL/GenBank/DDBJ whole genome shotgun (WGS) entry which is preliminary data.</text>
</comment>
<dbReference type="CDD" id="cd00603">
    <property type="entry name" value="IPT_PCSR"/>
    <property type="match status" value="1"/>
</dbReference>
<dbReference type="PANTHER" id="PTHR24026:SF126">
    <property type="entry name" value="PROTOCADHERIN FAT 4"/>
    <property type="match status" value="1"/>
</dbReference>
<feature type="coiled-coil region" evidence="3">
    <location>
        <begin position="2802"/>
        <end position="2829"/>
    </location>
</feature>
<feature type="transmembrane region" description="Helical" evidence="5">
    <location>
        <begin position="2403"/>
        <end position="2421"/>
    </location>
</feature>
<dbReference type="SUPFAM" id="SSF49313">
    <property type="entry name" value="Cadherin-like"/>
    <property type="match status" value="5"/>
</dbReference>
<evidence type="ECO:0000256" key="1">
    <source>
        <dbReference type="ARBA" id="ARBA00022692"/>
    </source>
</evidence>
<dbReference type="InterPro" id="IPR002909">
    <property type="entry name" value="IPT_dom"/>
</dbReference>
<organism evidence="7 8">
    <name type="scientific">Cafeteria roenbergensis</name>
    <name type="common">Marine flagellate</name>
    <dbReference type="NCBI Taxonomy" id="33653"/>
    <lineage>
        <taxon>Eukaryota</taxon>
        <taxon>Sar</taxon>
        <taxon>Stramenopiles</taxon>
        <taxon>Bigyra</taxon>
        <taxon>Opalozoa</taxon>
        <taxon>Bicosoecida</taxon>
        <taxon>Cafeteriaceae</taxon>
        <taxon>Cafeteria</taxon>
    </lineage>
</organism>
<feature type="domain" description="Cadherin" evidence="6">
    <location>
        <begin position="267"/>
        <end position="350"/>
    </location>
</feature>
<evidence type="ECO:0000256" key="4">
    <source>
        <dbReference type="SAM" id="MobiDB-lite"/>
    </source>
</evidence>
<dbReference type="SUPFAM" id="SSF81296">
    <property type="entry name" value="E set domains"/>
    <property type="match status" value="1"/>
</dbReference>
<dbReference type="Gene3D" id="2.60.40.10">
    <property type="entry name" value="Immunoglobulins"/>
    <property type="match status" value="3"/>
</dbReference>
<proteinExistence type="predicted"/>
<sequence length="2926" mass="303662">MGHLPPSPEAPTFGFVSRRVEVSEGASPGASVLSGASLGASDPETPDASDLKFAILSGNQQGLWSMDAVGGDIRFAQSNPRALDFESAPRQSTLVVSVTDNGAPDGLKRSGTATLQMIVLDVNEPPAVVLPVAGLEVRENSAPGASAGSVSCADVDASDQSGLALALVAQEAIPGTSGVLPFMIDAGTGVLRVSPGAGGALLDAESKATYELQLQCTDNLGLVSETKSASVRIVDVNEAPVCAGPLSFSAAEGVKAMVGTPLGAVCSDPDSGDTLVFAIDPSSQAAAPAFAVDATSGQLRVHDVSGTGAGSVNDASARFALNVTVADKQGLATVVHVLVQMTDTNDPPVFGASVPRMLSVPESSTDGFIVALLQATDEDFASDQSHRLTYSLAPTGRSVNRPFPFAVTTTQGSSALGAGQIVLRLQGSGLASLDFEGAQSEFEAIVTATDNGTPQLSASAVVTIRVADAAEPPTFDALVAESSPDVDAATGLPVIRAFVPEGLRKGAIAFSVAATDPDAASQGHLEWAIAAPTSLFSEHFTLDPASGAVAAASDIDFEAIAPRAGVGLASGHALSVTVTVGDVNEAASMRTSAVLRVSVTDVNEPPVVSASTALEVAEDATSGAVVGTVPATDPDSGSRGQLRFRINGSAAGDGASFRIDQLSGAVSIASAGLDWEDRPEYRFQVLIQDGDSVEPLQVATMVTISVSNVNDVQVTALRLDPTETPCTSSPCAEGSLADMVPRPSLASMSSTGIFFSPLGGAAVQLVGTGIGFTAARLEREGLTMADVKVAVSYGPTATEYVAQDCRVVAAGSVVQCRTVAAWGGSHKWRLEVTQVGSTQLNHAFEAPLTTSAMPPEITSVTVSEHSGQLPAGQLPTYGGASFTVEGSGFGPKASVISLSLGGADGRRFSVQFCSVLSDGQNLAQCFVAPAGLGKNLLFAVVASGLPSAVFQSAVSYAPPVITSVAVKDQVTSSASQSTLRTRGGQVLIVSGSQLSDGAFPEELELRYGDGSGGSRRFQATQCRVTKPHTEMQCMSVAGVGFGLGVQVQVGGQWSEPSAATLAYASPIVSSVSGAGALASVTAGGETLSVVGDNFGPADTSLASVVVRYGPAANPGKYTAHSCRYGAANTEIVCLTAPGTGRAHALSVTVASQTSALLAGAVSYEPPVVAFYEGAGSLGAATDGMQEVLVTGRNFGPLGHGAIDVVVYRQPSGAAEGLTPTDLTTLASTSSQWSNWTDVPSLDTEQFVFRAASCRVSVAHVQMSCLTAEGAGRGMQWAAVVDGQASTVPSTSYGAPRLVSISGLGTDGATTDGGEEVVLRGANFGPSFELLDGGAAGFLSSVTYGPSRREYMAQGCRLASHSEIRCRTSAGVGRGHRWRVVVGGQETADYRDTVEARAAGLVLDYASPVLSSVSPLTGTTEGGFTLHLSGTNLGLSDARRASSGDAVMTVLFGDLQLPVVAQSSDGQGGHSADVYVPESDGGARDVQVRLIDPAGRETVSNTFAFVFGAPTLEKDLYVVLTIGNRFNITATGTNFGLAPRILVNGIPTENCAVIVPHRQVTCQFEGRSGSVAVVARSGFVSNSVFFDFISPSFLVGDASSRPLLDTQGGTVIRVEGLNWQTDPSQINVTVGGAPCPIMPLESPVIVLEDETESRFSLECRTPPGQGQDVPVVITRGGQASLPDFAWSYAPPSLASVDPAASLPTTGGRITIRGSNFGISGVVLLPGISVQVESWSHDTIVALVDAGEGAALSLEVDVAQQRSAPLPFSFAPPLITQAPATGPTVGQAGALIVGANFGVSMPTVSLVRSRLGVTGVLQSLRCPVVSFDHSQLVVNLPEGTGTGWRLVVTAAGQEPVAPPPFDFDRPELVRIDHDPLMGLPTSGGVEITALGANLGPSGAVLFLRAFGDSNPLSGYQATWLRQTHANATFTLPEGQGSTLEAVLTVDGQHSDPLPFAFDAPRIDSLLLPDQVPTEGTWRSRDPIRRDVVTIMGSSFGVQSTQRTEVRILPAAANASAPFAAISPDDFRKGVACTLSVEPDPLAPGQYKETESGVRNYGHGMIRAGIPEGYGRDLRLVVSVGGRLSNAVLFSYDPPMVAAAMPNVPTAATCPQTNAALGTCAAARPQGQSIRLTGRNFGETPPLDGELDIRIGGLPCSVQSWNRDATLGGRPYLTCSIPWDTVGVKNLTVEVALQEIEPWTAAEGLLATECAAGAYGVEGEHCLECPAGASCEGGSADPVSLPGWFDVRPGLGANGTDKNNDALCPAQRRVLSSRDFSPGSSSPCFVVVALAACVAGYVLNQKSVNVGLLAVGVDYFQVLAIFARTRVRWPAFVRDLFRWLSAFNLNLELAAPECVLPEMTFALKWFMTMLLPLAAVIVLGLTFGAQVVYKRFVMGRRDWRELTSHLDPLVAVMVVVGVFLYLVLSRMTLGRSETHLLLFPFAVTAAVLYVAGFPAFVFMFVRRNLYKVKYDQILRARGISPSSKLMPPQIKAFRARWHRLYYLYRPGKAYWLVVILARKFLVAFTALAFRSTPTYQLAASIVVLFAAFTLQVRHSPYMSLSDHDAVASQFRDFTDAANIKAEGTLQLAIRSNMDDFEQSFEAEGKRGAGGKWGAAASEIGKASSALKARATTAIAEQLVNYNAVEIGLLGCGILVTSRASLFLSERFADSYNGYYQAEYDTLAVVVGLVIFSSLVFFVGTLAVEVMHVAAPATAARVFGVCVSTKRADKRLARAVSKHGLMLGAGGATTTAPLRASGSGSGGGTFEMVNNPASSALDLAADGISGSSLPEELPDQETWSSVRANYRRNERQMKELRAMVSKLQDEAKRVETIASMATRLPSLADALADGPGASRRSPSSPVSSPAGAHKRRLRVGARSPHLSSRRSSDATGSDFAAPVMALGSPALPAFGAGVTAPPPARATGVPRRKR</sequence>
<dbReference type="Proteomes" id="UP000324907">
    <property type="component" value="Unassembled WGS sequence"/>
</dbReference>
<evidence type="ECO:0000313" key="7">
    <source>
        <dbReference type="EMBL" id="KAA0163243.1"/>
    </source>
</evidence>
<dbReference type="GO" id="GO:0005509">
    <property type="term" value="F:calcium ion binding"/>
    <property type="evidence" value="ECO:0007669"/>
    <property type="project" value="InterPro"/>
</dbReference>
<feature type="region of interest" description="Disordered" evidence="4">
    <location>
        <begin position="2902"/>
        <end position="2926"/>
    </location>
</feature>
<dbReference type="PROSITE" id="PS50268">
    <property type="entry name" value="CADHERIN_2"/>
    <property type="match status" value="6"/>
</dbReference>
<keyword evidence="2 5" id="KW-1133">Transmembrane helix</keyword>
<dbReference type="EMBL" id="VLTL01000070">
    <property type="protein sequence ID" value="KAA0163243.1"/>
    <property type="molecule type" value="Genomic_DNA"/>
</dbReference>
<dbReference type="GO" id="GO:0007156">
    <property type="term" value="P:homophilic cell adhesion via plasma membrane adhesion molecules"/>
    <property type="evidence" value="ECO:0007669"/>
    <property type="project" value="InterPro"/>
</dbReference>
<dbReference type="GO" id="GO:0005886">
    <property type="term" value="C:plasma membrane"/>
    <property type="evidence" value="ECO:0007669"/>
    <property type="project" value="UniProtKB-SubCell"/>
</dbReference>
<feature type="region of interest" description="Disordered" evidence="4">
    <location>
        <begin position="2841"/>
        <end position="2888"/>
    </location>
</feature>
<evidence type="ECO:0000259" key="6">
    <source>
        <dbReference type="PROSITE" id="PS50268"/>
    </source>
</evidence>
<reference evidence="7 8" key="1">
    <citation type="submission" date="2019-07" db="EMBL/GenBank/DDBJ databases">
        <title>Genomes of Cafeteria roenbergensis.</title>
        <authorList>
            <person name="Fischer M.G."/>
            <person name="Hackl T."/>
            <person name="Roman M."/>
        </authorList>
    </citation>
    <scope>NUCLEOTIDE SEQUENCE [LARGE SCALE GENOMIC DNA]</scope>
    <source>
        <strain evidence="7 8">RCC970-E3</strain>
    </source>
</reference>
<feature type="domain" description="Cadherin" evidence="6">
    <location>
        <begin position="136"/>
        <end position="247"/>
    </location>
</feature>
<feature type="domain" description="Cadherin" evidence="6">
    <location>
        <begin position="499"/>
        <end position="608"/>
    </location>
</feature>
<dbReference type="Pfam" id="PF00028">
    <property type="entry name" value="Cadherin"/>
    <property type="match status" value="1"/>
</dbReference>
<feature type="transmembrane region" description="Helical" evidence="5">
    <location>
        <begin position="2506"/>
        <end position="2526"/>
    </location>
</feature>
<dbReference type="SMART" id="SM00429">
    <property type="entry name" value="IPT"/>
    <property type="match status" value="2"/>
</dbReference>
<feature type="transmembrane region" description="Helical" evidence="5">
    <location>
        <begin position="2679"/>
        <end position="2700"/>
    </location>
</feature>
<evidence type="ECO:0000256" key="5">
    <source>
        <dbReference type="SAM" id="Phobius"/>
    </source>
</evidence>
<keyword evidence="1 5" id="KW-0812">Transmembrane</keyword>
<dbReference type="SMART" id="SM00112">
    <property type="entry name" value="CA"/>
    <property type="match status" value="6"/>
</dbReference>
<evidence type="ECO:0000256" key="3">
    <source>
        <dbReference type="SAM" id="Coils"/>
    </source>
</evidence>
<dbReference type="InterPro" id="IPR015919">
    <property type="entry name" value="Cadherin-like_sf"/>
</dbReference>
<dbReference type="CDD" id="cd11304">
    <property type="entry name" value="Cadherin_repeat"/>
    <property type="match status" value="5"/>
</dbReference>
<feature type="transmembrane region" description="Helical" evidence="5">
    <location>
        <begin position="2362"/>
        <end position="2382"/>
    </location>
</feature>
<dbReference type="PANTHER" id="PTHR24026">
    <property type="entry name" value="FAT ATYPICAL CADHERIN-RELATED"/>
    <property type="match status" value="1"/>
</dbReference>
<protein>
    <recommendedName>
        <fullName evidence="6">Cadherin domain-containing protein</fullName>
    </recommendedName>
</protein>
<feature type="region of interest" description="Disordered" evidence="4">
    <location>
        <begin position="26"/>
        <end position="45"/>
    </location>
</feature>
<dbReference type="InterPro" id="IPR002126">
    <property type="entry name" value="Cadherin-like_dom"/>
</dbReference>
<feature type="domain" description="Cadherin" evidence="6">
    <location>
        <begin position="14"/>
        <end position="128"/>
    </location>
</feature>
<dbReference type="CDD" id="cd00102">
    <property type="entry name" value="IPT"/>
    <property type="match status" value="1"/>
</dbReference>
<dbReference type="Pfam" id="PF01833">
    <property type="entry name" value="TIG"/>
    <property type="match status" value="3"/>
</dbReference>
<keyword evidence="3" id="KW-0175">Coiled coil</keyword>